<reference evidence="1" key="1">
    <citation type="submission" date="2024-11" db="EMBL/GenBank/DDBJ databases">
        <title>Identification of new Vibrio campbellii strains harboring the pVA1 plasmid isolated from Penaeus vannamei postlarvae affected by outbreaks of acute hepatopancreatic necrosis disease (AHPND) in Mexico.</title>
        <authorList>
            <person name="Gomez-Gil B."/>
            <person name="Enciso-Ibarra J."/>
        </authorList>
    </citation>
    <scope>NUCLEOTIDE SEQUENCE</scope>
    <source>
        <strain evidence="1">M270204</strain>
    </source>
</reference>
<proteinExistence type="predicted"/>
<dbReference type="EMBL" id="JAVHXJ020000299">
    <property type="protein sequence ID" value="MGI1901039.1"/>
    <property type="molecule type" value="Genomic_DNA"/>
</dbReference>
<evidence type="ECO:0000313" key="1">
    <source>
        <dbReference type="EMBL" id="MGI1901039.1"/>
    </source>
</evidence>
<gene>
    <name evidence="1" type="ORF">REH74_026330</name>
</gene>
<protein>
    <submittedName>
        <fullName evidence="1">DUF2195 family protein</fullName>
    </submittedName>
</protein>
<comment type="caution">
    <text evidence="1">The sequence shown here is derived from an EMBL/GenBank/DDBJ whole genome shotgun (WGS) entry which is preliminary data.</text>
</comment>
<organism evidence="1 2">
    <name type="scientific">Vibrio campbellii</name>
    <dbReference type="NCBI Taxonomy" id="680"/>
    <lineage>
        <taxon>Bacteria</taxon>
        <taxon>Pseudomonadati</taxon>
        <taxon>Pseudomonadota</taxon>
        <taxon>Gammaproteobacteria</taxon>
        <taxon>Vibrionales</taxon>
        <taxon>Vibrionaceae</taxon>
        <taxon>Vibrio</taxon>
    </lineage>
</organism>
<accession>A0ACC7RGE7</accession>
<evidence type="ECO:0000313" key="2">
    <source>
        <dbReference type="Proteomes" id="UP001354073"/>
    </source>
</evidence>
<dbReference type="Proteomes" id="UP001354073">
    <property type="component" value="Unassembled WGS sequence"/>
</dbReference>
<sequence length="126" mass="13586">MVELMLARICILLFCCLPFLSFAQQTASSFVDFENTLSNCVSIDTSDTYDRNNLTLVDMKLTLEKNIGSCGCKSAIASITLESMPSGSSSFDFALIKSRIISVPLLLDNTLKNVSSIKGALACGNN</sequence>
<name>A0ACC7RGE7_9VIBR</name>